<dbReference type="RefSeq" id="WP_173074521.1">
    <property type="nucleotide sequence ID" value="NZ_CP041345.1"/>
</dbReference>
<dbReference type="InterPro" id="IPR036869">
    <property type="entry name" value="J_dom_sf"/>
</dbReference>
<dbReference type="SUPFAM" id="SSF158682">
    <property type="entry name" value="TerB-like"/>
    <property type="match status" value="1"/>
</dbReference>
<keyword evidence="4" id="KW-1185">Reference proteome</keyword>
<dbReference type="Gene3D" id="1.10.3680.10">
    <property type="entry name" value="TerB-like"/>
    <property type="match status" value="1"/>
</dbReference>
<dbReference type="InterPro" id="IPR007791">
    <property type="entry name" value="DjlA_N"/>
</dbReference>
<reference evidence="3 4" key="1">
    <citation type="submission" date="2019-07" db="EMBL/GenBank/DDBJ databases">
        <title>Thalassofilum flectens gen. nov., sp. nov., a novel moderate thermophilic anaerobe from a shallow sea hot spring in Kunashir Island (Russia), representing a new family in the order Bacteroidales, and proposal of Thalassofilacea fam. nov.</title>
        <authorList>
            <person name="Kochetkova T.V."/>
            <person name="Podosokorskaya O.A."/>
            <person name="Novikov A."/>
            <person name="Elcheninov A.G."/>
            <person name="Toshchakov S.V."/>
            <person name="Kublanov I.V."/>
        </authorList>
    </citation>
    <scope>NUCLEOTIDE SEQUENCE [LARGE SCALE GENOMIC DNA]</scope>
    <source>
        <strain evidence="3 4">38-H</strain>
    </source>
</reference>
<dbReference type="EMBL" id="CP041345">
    <property type="protein sequence ID" value="QKG80104.1"/>
    <property type="molecule type" value="Genomic_DNA"/>
</dbReference>
<evidence type="ECO:0000259" key="2">
    <source>
        <dbReference type="PROSITE" id="PS50076"/>
    </source>
</evidence>
<dbReference type="Pfam" id="PF05099">
    <property type="entry name" value="TerB"/>
    <property type="match status" value="1"/>
</dbReference>
<keyword evidence="1" id="KW-0812">Transmembrane</keyword>
<dbReference type="KEGG" id="ttz:FHG85_07465"/>
<dbReference type="InterPro" id="IPR029024">
    <property type="entry name" value="TerB-like"/>
</dbReference>
<organism evidence="3 4">
    <name type="scientific">Tenuifilum thalassicum</name>
    <dbReference type="NCBI Taxonomy" id="2590900"/>
    <lineage>
        <taxon>Bacteria</taxon>
        <taxon>Pseudomonadati</taxon>
        <taxon>Bacteroidota</taxon>
        <taxon>Bacteroidia</taxon>
        <taxon>Bacteroidales</taxon>
        <taxon>Tenuifilaceae</taxon>
        <taxon>Tenuifilum</taxon>
    </lineage>
</organism>
<evidence type="ECO:0000313" key="4">
    <source>
        <dbReference type="Proteomes" id="UP000500961"/>
    </source>
</evidence>
<dbReference type="SMART" id="SM00271">
    <property type="entry name" value="DnaJ"/>
    <property type="match status" value="1"/>
</dbReference>
<dbReference type="PANTHER" id="PTHR24074">
    <property type="entry name" value="CO-CHAPERONE PROTEIN DJLA"/>
    <property type="match status" value="1"/>
</dbReference>
<protein>
    <submittedName>
        <fullName evidence="3">Molecular chaperone DjlA</fullName>
    </submittedName>
</protein>
<dbReference type="SUPFAM" id="SSF46565">
    <property type="entry name" value="Chaperone J-domain"/>
    <property type="match status" value="1"/>
</dbReference>
<dbReference type="Gene3D" id="1.10.287.110">
    <property type="entry name" value="DnaJ domain"/>
    <property type="match status" value="1"/>
</dbReference>
<name>A0A7D4C0J1_9BACT</name>
<feature type="transmembrane region" description="Helical" evidence="1">
    <location>
        <begin position="12"/>
        <end position="32"/>
    </location>
</feature>
<dbReference type="InterPro" id="IPR050817">
    <property type="entry name" value="DjlA_DnaK_co-chaperone"/>
</dbReference>
<dbReference type="PROSITE" id="PS50076">
    <property type="entry name" value="DNAJ_2"/>
    <property type="match status" value="1"/>
</dbReference>
<accession>A0A7D4C0J1</accession>
<keyword evidence="1" id="KW-1133">Transmembrane helix</keyword>
<dbReference type="CDD" id="cd06257">
    <property type="entry name" value="DnaJ"/>
    <property type="match status" value="1"/>
</dbReference>
<evidence type="ECO:0000256" key="1">
    <source>
        <dbReference type="SAM" id="Phobius"/>
    </source>
</evidence>
<gene>
    <name evidence="3" type="ORF">FHG85_07465</name>
</gene>
<evidence type="ECO:0000313" key="3">
    <source>
        <dbReference type="EMBL" id="QKG80104.1"/>
    </source>
</evidence>
<dbReference type="AlphaFoldDB" id="A0A7D4C0J1"/>
<dbReference type="Pfam" id="PF00226">
    <property type="entry name" value="DnaJ"/>
    <property type="match status" value="1"/>
</dbReference>
<proteinExistence type="predicted"/>
<dbReference type="Proteomes" id="UP000500961">
    <property type="component" value="Chromosome"/>
</dbReference>
<dbReference type="InterPro" id="IPR001623">
    <property type="entry name" value="DnaJ_domain"/>
</dbReference>
<sequence>MGKYGKWITGGLGWALFGPIGAILGFAIGSIFDNAEKSKIYTGETSRNGFIVSLLVLVSAIMKADGKVLKSELEYVKQFFVKNFGQSAASEAILLLRDILKQKVPLADVCKQIKENVDYHSRLQLLHLLFGIAQADGVVSTPELKLITEISHNIGITDSDFQSIKAMFVPETDKFYKILEVSPTATNEEIKKAYRNMALKFHPDKVQHLGEDFRKVAEEKFKLVNEAYEMIKKERGFN</sequence>
<feature type="domain" description="J" evidence="2">
    <location>
        <begin position="174"/>
        <end position="236"/>
    </location>
</feature>
<dbReference type="PRINTS" id="PR00625">
    <property type="entry name" value="JDOMAIN"/>
</dbReference>
<keyword evidence="1" id="KW-0472">Membrane</keyword>